<keyword evidence="1" id="KW-0472">Membrane</keyword>
<evidence type="ECO:0000313" key="3">
    <source>
        <dbReference type="Proteomes" id="UP000191901"/>
    </source>
</evidence>
<keyword evidence="3" id="KW-1185">Reference proteome</keyword>
<dbReference type="AlphaFoldDB" id="A0A1Z3HUR2"/>
<evidence type="ECO:0000256" key="1">
    <source>
        <dbReference type="SAM" id="Phobius"/>
    </source>
</evidence>
<sequence length="132" mass="14507">MPSFGDTVETEPTPRAPLYSPLTLALHTLAFGPFFGLVLYGLNLIRRGEGQKGNIFVVASLVLLVLSLVLVWVRFPALVILNGLVAVTLYQLETPHFDYALDHGGRAARWWWPTLIGLALLLLQGLIALSWG</sequence>
<feature type="transmembrane region" description="Helical" evidence="1">
    <location>
        <begin position="24"/>
        <end position="45"/>
    </location>
</feature>
<name>A0A1Z3HUR2_9CYAN</name>
<dbReference type="Proteomes" id="UP000191901">
    <property type="component" value="Chromosome"/>
</dbReference>
<protein>
    <submittedName>
        <fullName evidence="2">Uncharacterized protein</fullName>
    </submittedName>
</protein>
<gene>
    <name evidence="2" type="ORF">XM38_048410</name>
</gene>
<dbReference type="KEGG" id="hhg:XM38_048410"/>
<dbReference type="EMBL" id="CP021983">
    <property type="protein sequence ID" value="ASC73867.1"/>
    <property type="molecule type" value="Genomic_DNA"/>
</dbReference>
<proteinExistence type="predicted"/>
<evidence type="ECO:0000313" key="2">
    <source>
        <dbReference type="EMBL" id="ASC73867.1"/>
    </source>
</evidence>
<feature type="transmembrane region" description="Helical" evidence="1">
    <location>
        <begin position="110"/>
        <end position="131"/>
    </location>
</feature>
<keyword evidence="1" id="KW-1133">Transmembrane helix</keyword>
<dbReference type="RefSeq" id="WP_088431185.1">
    <property type="nucleotide sequence ID" value="NZ_CP021983.2"/>
</dbReference>
<accession>A0A1Z3HUR2</accession>
<dbReference type="STRING" id="1641165.XM38_18750"/>
<reference evidence="2 3" key="1">
    <citation type="journal article" date="2016" name="Biochim. Biophys. Acta">
        <title>Characterization of red-shifted phycobilisomes isolated from the chlorophyll f-containing cyanobacterium Halomicronema hongdechloris.</title>
        <authorList>
            <person name="Li Y."/>
            <person name="Lin Y."/>
            <person name="Garvey C.J."/>
            <person name="Birch D."/>
            <person name="Corkery R.W."/>
            <person name="Loughlin P.C."/>
            <person name="Scheer H."/>
            <person name="Willows R.D."/>
            <person name="Chen M."/>
        </authorList>
    </citation>
    <scope>NUCLEOTIDE SEQUENCE [LARGE SCALE GENOMIC DNA]</scope>
    <source>
        <strain evidence="2 3">C2206</strain>
    </source>
</reference>
<feature type="transmembrane region" description="Helical" evidence="1">
    <location>
        <begin position="57"/>
        <end position="90"/>
    </location>
</feature>
<keyword evidence="1" id="KW-0812">Transmembrane</keyword>
<organism evidence="2 3">
    <name type="scientific">Halomicronema hongdechloris C2206</name>
    <dbReference type="NCBI Taxonomy" id="1641165"/>
    <lineage>
        <taxon>Bacteria</taxon>
        <taxon>Bacillati</taxon>
        <taxon>Cyanobacteriota</taxon>
        <taxon>Cyanophyceae</taxon>
        <taxon>Nodosilineales</taxon>
        <taxon>Nodosilineaceae</taxon>
        <taxon>Halomicronema</taxon>
    </lineage>
</organism>